<reference evidence="2 3" key="1">
    <citation type="submission" date="2018-11" db="EMBL/GenBank/DDBJ databases">
        <title>Genome sequencing of Paenibacillus sp. KCOM 3021 (= ChDC PVNT-B20).</title>
        <authorList>
            <person name="Kook J.-K."/>
            <person name="Park S.-N."/>
            <person name="Lim Y.K."/>
        </authorList>
    </citation>
    <scope>NUCLEOTIDE SEQUENCE [LARGE SCALE GENOMIC DNA]</scope>
    <source>
        <strain evidence="2 3">KCOM 3021</strain>
    </source>
</reference>
<dbReference type="Pfam" id="PF01656">
    <property type="entry name" value="CbiA"/>
    <property type="match status" value="1"/>
</dbReference>
<dbReference type="AlphaFoldDB" id="A0A3P3U1U8"/>
<organism evidence="2 3">
    <name type="scientific">Paenibacillus oralis</name>
    <dbReference type="NCBI Taxonomy" id="2490856"/>
    <lineage>
        <taxon>Bacteria</taxon>
        <taxon>Bacillati</taxon>
        <taxon>Bacillota</taxon>
        <taxon>Bacilli</taxon>
        <taxon>Bacillales</taxon>
        <taxon>Paenibacillaceae</taxon>
        <taxon>Paenibacillus</taxon>
    </lineage>
</organism>
<dbReference type="SUPFAM" id="SSF52540">
    <property type="entry name" value="P-loop containing nucleoside triphosphate hydrolases"/>
    <property type="match status" value="1"/>
</dbReference>
<evidence type="ECO:0000313" key="3">
    <source>
        <dbReference type="Proteomes" id="UP000267017"/>
    </source>
</evidence>
<dbReference type="Gene3D" id="3.40.50.10850">
    <property type="entry name" value="Ntrc-like two-domain protein"/>
    <property type="match status" value="1"/>
</dbReference>
<dbReference type="Gene3D" id="3.40.50.300">
    <property type="entry name" value="P-loop containing nucleotide triphosphate hydrolases"/>
    <property type="match status" value="1"/>
</dbReference>
<dbReference type="RefSeq" id="WP_128632126.1">
    <property type="nucleotide sequence ID" value="NZ_RRCN01000001.1"/>
</dbReference>
<dbReference type="InterPro" id="IPR002586">
    <property type="entry name" value="CobQ/CobB/MinD/ParA_Nub-bd_dom"/>
</dbReference>
<gene>
    <name evidence="2" type="ORF">EHV15_16310</name>
</gene>
<evidence type="ECO:0000313" key="2">
    <source>
        <dbReference type="EMBL" id="RRJ64311.1"/>
    </source>
</evidence>
<evidence type="ECO:0000259" key="1">
    <source>
        <dbReference type="Pfam" id="PF01656"/>
    </source>
</evidence>
<sequence length="380" mass="41811">MGPVRLVLAVRDEQYIEAFLYYARSSEFSHNLILTAFSRREALDKYLEESTEFVDAVLGEAEFREAMDAADKRGILWIVLGERGEADDGKPCVQKYQPLHLLLQTVLDIIRGGKAGGAAAEGQAAVIGVYSSVGGCGKTTVALNIARQLAAEGGKVFYLNLETVCSGSLLAGLPFREGQTAGLARLLYDLKAADDKREAPKFPISTYAYRHPVLQGDTFGPLENINEMLEMERKDTLELIDYIAGSGLYDAVIVDPDSYPSGRTEGLFERADRLVWLVTDEWGVMRKTGAWLSHLERSKAALHHDLLGKTRFVLNKYAGNIVTEMPKPGLSIQATLSFIPSWSQGSSQGELPYSPVFQRDVLKLCQALLGDAENVRTREG</sequence>
<proteinExistence type="predicted"/>
<feature type="domain" description="CobQ/CobB/MinD/ParA nucleotide binding" evidence="1">
    <location>
        <begin position="130"/>
        <end position="324"/>
    </location>
</feature>
<dbReference type="EMBL" id="RRCN01000001">
    <property type="protein sequence ID" value="RRJ64311.1"/>
    <property type="molecule type" value="Genomic_DNA"/>
</dbReference>
<name>A0A3P3U1U8_9BACL</name>
<dbReference type="InterPro" id="IPR027417">
    <property type="entry name" value="P-loop_NTPase"/>
</dbReference>
<keyword evidence="3" id="KW-1185">Reference proteome</keyword>
<dbReference type="OrthoDB" id="3035369at2"/>
<protein>
    <submittedName>
        <fullName evidence="2">ParA family protein</fullName>
    </submittedName>
</protein>
<accession>A0A3P3U1U8</accession>
<comment type="caution">
    <text evidence="2">The sequence shown here is derived from an EMBL/GenBank/DDBJ whole genome shotgun (WGS) entry which is preliminary data.</text>
</comment>
<dbReference type="Proteomes" id="UP000267017">
    <property type="component" value="Unassembled WGS sequence"/>
</dbReference>